<feature type="region of interest" description="Disordered" evidence="1">
    <location>
        <begin position="1"/>
        <end position="42"/>
    </location>
</feature>
<dbReference type="Proteomes" id="UP000228934">
    <property type="component" value="Unassembled WGS sequence"/>
</dbReference>
<dbReference type="AlphaFoldDB" id="A0A2G9NB89"/>
<dbReference type="EMBL" id="KV923631">
    <property type="protein sequence ID" value="PIN88336.1"/>
    <property type="molecule type" value="Genomic_DNA"/>
</dbReference>
<sequence length="203" mass="21800">MRKENNRSNDNVGNAEESDCDRSLSSATSSSESNGSKSLRNSQNVCNENQEVKCLEIKSLQPIGKRKLKSKSAHTHSSLNQISAHSGANKEKRHACCDATDDYRLTKRLSSSQHCVPDCTPSPFSHANKNINEQTQELQQSGYTSSTNSTLSLLFGKKGFSSALVLSGLSAADGDNTADTLSSGSVNLVVCPLSKTQNQTEVS</sequence>
<feature type="compositionally biased region" description="Polar residues" evidence="1">
    <location>
        <begin position="75"/>
        <end position="86"/>
    </location>
</feature>
<reference evidence="3" key="1">
    <citation type="journal article" date="2017" name="Nat. Commun.">
        <title>The North American bullfrog draft genome provides insight into hormonal regulation of long noncoding RNA.</title>
        <authorList>
            <person name="Hammond S.A."/>
            <person name="Warren R.L."/>
            <person name="Vandervalk B.P."/>
            <person name="Kucuk E."/>
            <person name="Khan H."/>
            <person name="Gibb E.A."/>
            <person name="Pandoh P."/>
            <person name="Kirk H."/>
            <person name="Zhao Y."/>
            <person name="Jones M."/>
            <person name="Mungall A.J."/>
            <person name="Coope R."/>
            <person name="Pleasance S."/>
            <person name="Moore R.A."/>
            <person name="Holt R.A."/>
            <person name="Round J.M."/>
            <person name="Ohora S."/>
            <person name="Walle B.V."/>
            <person name="Veldhoen N."/>
            <person name="Helbing C.C."/>
            <person name="Birol I."/>
        </authorList>
    </citation>
    <scope>NUCLEOTIDE SEQUENCE [LARGE SCALE GENOMIC DNA]</scope>
</reference>
<dbReference type="OrthoDB" id="9905928at2759"/>
<feature type="region of interest" description="Disordered" evidence="1">
    <location>
        <begin position="66"/>
        <end position="86"/>
    </location>
</feature>
<evidence type="ECO:0000256" key="1">
    <source>
        <dbReference type="SAM" id="MobiDB-lite"/>
    </source>
</evidence>
<feature type="compositionally biased region" description="Low complexity" evidence="1">
    <location>
        <begin position="23"/>
        <end position="42"/>
    </location>
</feature>
<accession>A0A2G9NB89</accession>
<organism evidence="2 3">
    <name type="scientific">Aquarana catesbeiana</name>
    <name type="common">American bullfrog</name>
    <name type="synonym">Rana catesbeiana</name>
    <dbReference type="NCBI Taxonomy" id="8400"/>
    <lineage>
        <taxon>Eukaryota</taxon>
        <taxon>Metazoa</taxon>
        <taxon>Chordata</taxon>
        <taxon>Craniata</taxon>
        <taxon>Vertebrata</taxon>
        <taxon>Euteleostomi</taxon>
        <taxon>Amphibia</taxon>
        <taxon>Batrachia</taxon>
        <taxon>Anura</taxon>
        <taxon>Neobatrachia</taxon>
        <taxon>Ranoidea</taxon>
        <taxon>Ranidae</taxon>
        <taxon>Aquarana</taxon>
    </lineage>
</organism>
<evidence type="ECO:0000313" key="2">
    <source>
        <dbReference type="EMBL" id="PIN88336.1"/>
    </source>
</evidence>
<proteinExistence type="predicted"/>
<gene>
    <name evidence="2" type="ORF">AB205_0092450</name>
</gene>
<name>A0A2G9NB89_AQUCT</name>
<evidence type="ECO:0000313" key="3">
    <source>
        <dbReference type="Proteomes" id="UP000228934"/>
    </source>
</evidence>
<protein>
    <submittedName>
        <fullName evidence="2">Uncharacterized protein</fullName>
    </submittedName>
</protein>
<keyword evidence="3" id="KW-1185">Reference proteome</keyword>